<sequence>MPKVISRDTPLEKLPRRKTDNAHIIQAGKREYRFKTKPLEPVTFKRDKGYEKQFRAGCEECGLPVCYTPKEKSSPITYVLAGALRLQQYGLTTDPLPLEEIKELPGVEYDEYVAEQRKEKLREEEEEGDAATRAPLRLSDLPRQEQERQIREKLKALERGDDTRLSSLASSSSSTAPSQPAAAPSEERDRERKRSRERESTGDREEAEGKERQTRRSRSPEEKRRRRSRSNSRERDYHDSGRH</sequence>
<feature type="compositionally biased region" description="Low complexity" evidence="2">
    <location>
        <begin position="166"/>
        <end position="184"/>
    </location>
</feature>
<dbReference type="PANTHER" id="PTHR46355">
    <property type="entry name" value="UPF0428 PROTEIN CXORF56"/>
    <property type="match status" value="1"/>
</dbReference>
<evidence type="ECO:0000256" key="2">
    <source>
        <dbReference type="SAM" id="MobiDB-lite"/>
    </source>
</evidence>
<name>L8GX14_ACACF</name>
<dbReference type="KEGG" id="acan:ACA1_087910"/>
<feature type="compositionally biased region" description="Basic and acidic residues" evidence="2">
    <location>
        <begin position="185"/>
        <end position="223"/>
    </location>
</feature>
<evidence type="ECO:0000259" key="3">
    <source>
        <dbReference type="Pfam" id="PF25809"/>
    </source>
</evidence>
<dbReference type="Pfam" id="PF25809">
    <property type="entry name" value="STEEP1"/>
    <property type="match status" value="1"/>
</dbReference>
<dbReference type="GO" id="GO:0006888">
    <property type="term" value="P:endoplasmic reticulum to Golgi vesicle-mediated transport"/>
    <property type="evidence" value="ECO:0007669"/>
    <property type="project" value="TreeGrafter"/>
</dbReference>
<evidence type="ECO:0000256" key="1">
    <source>
        <dbReference type="ARBA" id="ARBA00024205"/>
    </source>
</evidence>
<accession>L8GX14</accession>
<feature type="domain" description="STEEP1" evidence="3">
    <location>
        <begin position="6"/>
        <end position="88"/>
    </location>
</feature>
<dbReference type="RefSeq" id="XP_004338609.1">
    <property type="nucleotide sequence ID" value="XM_004338561.1"/>
</dbReference>
<reference evidence="4 5" key="1">
    <citation type="journal article" date="2013" name="Genome Biol.">
        <title>Genome of Acanthamoeba castellanii highlights extensive lateral gene transfer and early evolution of tyrosine kinase signaling.</title>
        <authorList>
            <person name="Clarke M."/>
            <person name="Lohan A.J."/>
            <person name="Liu B."/>
            <person name="Lagkouvardos I."/>
            <person name="Roy S."/>
            <person name="Zafar N."/>
            <person name="Bertelli C."/>
            <person name="Schilde C."/>
            <person name="Kianianmomeni A."/>
            <person name="Burglin T.R."/>
            <person name="Frech C."/>
            <person name="Turcotte B."/>
            <person name="Kopec K.O."/>
            <person name="Synnott J.M."/>
            <person name="Choo C."/>
            <person name="Paponov I."/>
            <person name="Finkler A."/>
            <person name="Soon Heng Tan C."/>
            <person name="Hutchins A.P."/>
            <person name="Weinmeier T."/>
            <person name="Rattei T."/>
            <person name="Chu J.S."/>
            <person name="Gimenez G."/>
            <person name="Irimia M."/>
            <person name="Rigden D.J."/>
            <person name="Fitzpatrick D.A."/>
            <person name="Lorenzo-Morales J."/>
            <person name="Bateman A."/>
            <person name="Chiu C.H."/>
            <person name="Tang P."/>
            <person name="Hegemann P."/>
            <person name="Fromm H."/>
            <person name="Raoult D."/>
            <person name="Greub G."/>
            <person name="Miranda-Saavedra D."/>
            <person name="Chen N."/>
            <person name="Nash P."/>
            <person name="Ginger M.L."/>
            <person name="Horn M."/>
            <person name="Schaap P."/>
            <person name="Caler L."/>
            <person name="Loftus B."/>
        </authorList>
    </citation>
    <scope>NUCLEOTIDE SEQUENCE [LARGE SCALE GENOMIC DNA]</scope>
    <source>
        <strain evidence="4 5">Neff</strain>
    </source>
</reference>
<feature type="compositionally biased region" description="Basic and acidic residues" evidence="2">
    <location>
        <begin position="140"/>
        <end position="164"/>
    </location>
</feature>
<dbReference type="InterPro" id="IPR057965">
    <property type="entry name" value="STEEP1_dom"/>
</dbReference>
<dbReference type="GO" id="GO:0090158">
    <property type="term" value="P:endoplasmic reticulum membrane organization"/>
    <property type="evidence" value="ECO:0007669"/>
    <property type="project" value="TreeGrafter"/>
</dbReference>
<dbReference type="AlphaFoldDB" id="L8GX14"/>
<dbReference type="STRING" id="1257118.L8GX14"/>
<comment type="similarity">
    <text evidence="1">Belongs to the STEEP1 family.</text>
</comment>
<gene>
    <name evidence="4" type="ORF">ACA1_087910</name>
</gene>
<evidence type="ECO:0000313" key="5">
    <source>
        <dbReference type="Proteomes" id="UP000011083"/>
    </source>
</evidence>
<proteinExistence type="inferred from homology"/>
<protein>
    <recommendedName>
        <fullName evidence="3">STEEP1 domain-containing protein</fullName>
    </recommendedName>
</protein>
<feature type="compositionally biased region" description="Basic and acidic residues" evidence="2">
    <location>
        <begin position="231"/>
        <end position="243"/>
    </location>
</feature>
<dbReference type="EMBL" id="KB007985">
    <property type="protein sequence ID" value="ELR16596.1"/>
    <property type="molecule type" value="Genomic_DNA"/>
</dbReference>
<dbReference type="GeneID" id="14917316"/>
<dbReference type="GO" id="GO:0005737">
    <property type="term" value="C:cytoplasm"/>
    <property type="evidence" value="ECO:0007669"/>
    <property type="project" value="GOC"/>
</dbReference>
<evidence type="ECO:0000313" key="4">
    <source>
        <dbReference type="EMBL" id="ELR16596.1"/>
    </source>
</evidence>
<dbReference type="Proteomes" id="UP000011083">
    <property type="component" value="Unassembled WGS sequence"/>
</dbReference>
<dbReference type="VEuPathDB" id="AmoebaDB:ACA1_087910"/>
<dbReference type="PANTHER" id="PTHR46355:SF1">
    <property type="entry name" value="STING ER EXIT PROTEIN"/>
    <property type="match status" value="1"/>
</dbReference>
<keyword evidence="5" id="KW-1185">Reference proteome</keyword>
<feature type="region of interest" description="Disordered" evidence="2">
    <location>
        <begin position="115"/>
        <end position="243"/>
    </location>
</feature>
<dbReference type="OrthoDB" id="418131at2759"/>
<organism evidence="4 5">
    <name type="scientific">Acanthamoeba castellanii (strain ATCC 30010 / Neff)</name>
    <dbReference type="NCBI Taxonomy" id="1257118"/>
    <lineage>
        <taxon>Eukaryota</taxon>
        <taxon>Amoebozoa</taxon>
        <taxon>Discosea</taxon>
        <taxon>Longamoebia</taxon>
        <taxon>Centramoebida</taxon>
        <taxon>Acanthamoebidae</taxon>
        <taxon>Acanthamoeba</taxon>
    </lineage>
</organism>
<dbReference type="InterPro" id="IPR029704">
    <property type="entry name" value="STEEP-like"/>
</dbReference>